<keyword evidence="3" id="KW-0418">Kinase</keyword>
<dbReference type="RefSeq" id="WP_109517889.1">
    <property type="nucleotide sequence ID" value="NZ_PDOA01000011.1"/>
</dbReference>
<accession>A0A2U1V1F5</accession>
<comment type="similarity">
    <text evidence="1">Belongs to the polyphosphate kinase 2 (PPK2) family. Class I subfamily.</text>
</comment>
<evidence type="ECO:0000313" key="6">
    <source>
        <dbReference type="EMBL" id="PWC27729.1"/>
    </source>
</evidence>
<keyword evidence="4" id="KW-0175">Coiled coil</keyword>
<sequence>MPREIARAQAAACRVETGKGFRLADFSTRGAVEDLPREAAERLLREGTKRLAELQDRLAAQDRHALFVIFQAMDAAGKDGAIKHVFSGVNPQGCTVHSFKAPGPEELSQDFLRRHVARLPARGQIGIHNRSWYEEVLIARVHPAVLARQGLPEEVVTPRIWDERLEDIAAFERYLARQGVVVLKFFLHLSREEQRERFLSRIDRPEKNWKLDASDVAERRHWDAYQQAYEAAIRATAAPHAPWYVVPADRKWLTRLLVVEAVVEALEAIDPHYPRLDAEGLARLHAARTALRNEAD</sequence>
<dbReference type="NCBIfam" id="TIGR03709">
    <property type="entry name" value="PPK2_rel_1"/>
    <property type="match status" value="1"/>
</dbReference>
<dbReference type="PIRSF" id="PIRSF028756">
    <property type="entry name" value="PPK2_prd"/>
    <property type="match status" value="1"/>
</dbReference>
<dbReference type="PANTHER" id="PTHR34383:SF3">
    <property type="entry name" value="POLYPHOSPHATE:AMP PHOSPHOTRANSFERASE"/>
    <property type="match status" value="1"/>
</dbReference>
<dbReference type="InterPro" id="IPR022300">
    <property type="entry name" value="PPK2-rel_1"/>
</dbReference>
<gene>
    <name evidence="6" type="ORF">CR165_15610</name>
</gene>
<dbReference type="Proteomes" id="UP000245048">
    <property type="component" value="Unassembled WGS sequence"/>
</dbReference>
<dbReference type="AlphaFoldDB" id="A0A2U1V1F5"/>
<dbReference type="InterPro" id="IPR016898">
    <property type="entry name" value="Polyphosphate_phosphotransfera"/>
</dbReference>
<name>A0A2U1V1F5_9PROT</name>
<dbReference type="SUPFAM" id="SSF52540">
    <property type="entry name" value="P-loop containing nucleoside triphosphate hydrolases"/>
    <property type="match status" value="1"/>
</dbReference>
<evidence type="ECO:0000256" key="1">
    <source>
        <dbReference type="ARBA" id="ARBA00009924"/>
    </source>
</evidence>
<reference evidence="7" key="1">
    <citation type="submission" date="2017-10" db="EMBL/GenBank/DDBJ databases">
        <authorList>
            <person name="Toshchakov S.V."/>
            <person name="Goeva M.A."/>
        </authorList>
    </citation>
    <scope>NUCLEOTIDE SEQUENCE [LARGE SCALE GENOMIC DNA]</scope>
    <source>
        <strain evidence="7">JR1/69-1-13</strain>
    </source>
</reference>
<feature type="coiled-coil region" evidence="4">
    <location>
        <begin position="37"/>
        <end position="64"/>
    </location>
</feature>
<dbReference type="Pfam" id="PF03976">
    <property type="entry name" value="PPK2"/>
    <property type="match status" value="1"/>
</dbReference>
<evidence type="ECO:0000313" key="7">
    <source>
        <dbReference type="Proteomes" id="UP000245048"/>
    </source>
</evidence>
<comment type="caution">
    <text evidence="6">The sequence shown here is derived from an EMBL/GenBank/DDBJ whole genome shotgun (WGS) entry which is preliminary data.</text>
</comment>
<evidence type="ECO:0000256" key="3">
    <source>
        <dbReference type="ARBA" id="ARBA00022777"/>
    </source>
</evidence>
<dbReference type="InterPro" id="IPR022488">
    <property type="entry name" value="PPK2-related"/>
</dbReference>
<organism evidence="6 7">
    <name type="scientific">Teichococcus aestuarii</name>
    <dbReference type="NCBI Taxonomy" id="568898"/>
    <lineage>
        <taxon>Bacteria</taxon>
        <taxon>Pseudomonadati</taxon>
        <taxon>Pseudomonadota</taxon>
        <taxon>Alphaproteobacteria</taxon>
        <taxon>Acetobacterales</taxon>
        <taxon>Roseomonadaceae</taxon>
        <taxon>Roseomonas</taxon>
    </lineage>
</organism>
<dbReference type="GO" id="GO:0008976">
    <property type="term" value="F:polyphosphate kinase activity"/>
    <property type="evidence" value="ECO:0007669"/>
    <property type="project" value="InterPro"/>
</dbReference>
<dbReference type="InterPro" id="IPR027417">
    <property type="entry name" value="P-loop_NTPase"/>
</dbReference>
<dbReference type="EMBL" id="PDOA01000011">
    <property type="protein sequence ID" value="PWC27729.1"/>
    <property type="molecule type" value="Genomic_DNA"/>
</dbReference>
<protein>
    <recommendedName>
        <fullName evidence="5">Polyphosphate kinase-2-related domain-containing protein</fullName>
    </recommendedName>
</protein>
<keyword evidence="2" id="KW-0808">Transferase</keyword>
<dbReference type="GO" id="GO:0006797">
    <property type="term" value="P:polyphosphate metabolic process"/>
    <property type="evidence" value="ECO:0007669"/>
    <property type="project" value="InterPro"/>
</dbReference>
<dbReference type="Gene3D" id="3.40.50.300">
    <property type="entry name" value="P-loop containing nucleotide triphosphate hydrolases"/>
    <property type="match status" value="1"/>
</dbReference>
<evidence type="ECO:0000256" key="2">
    <source>
        <dbReference type="ARBA" id="ARBA00022679"/>
    </source>
</evidence>
<feature type="domain" description="Polyphosphate kinase-2-related" evidence="5">
    <location>
        <begin position="38"/>
        <end position="270"/>
    </location>
</feature>
<evidence type="ECO:0000256" key="4">
    <source>
        <dbReference type="SAM" id="Coils"/>
    </source>
</evidence>
<evidence type="ECO:0000259" key="5">
    <source>
        <dbReference type="Pfam" id="PF03976"/>
    </source>
</evidence>
<proteinExistence type="inferred from homology"/>
<dbReference type="OrthoDB" id="9775224at2"/>
<dbReference type="PANTHER" id="PTHR34383">
    <property type="entry name" value="POLYPHOSPHATE:AMP PHOSPHOTRANSFERASE-RELATED"/>
    <property type="match status" value="1"/>
</dbReference>
<keyword evidence="7" id="KW-1185">Reference proteome</keyword>